<evidence type="ECO:0000313" key="11">
    <source>
        <dbReference type="Proteomes" id="UP000325161"/>
    </source>
</evidence>
<dbReference type="FunFam" id="1.10.10.200:FF:000001">
    <property type="entry name" value="Probable transcriptional regulatory protein YebC"/>
    <property type="match status" value="1"/>
</dbReference>
<protein>
    <recommendedName>
        <fullName evidence="6">Probable transcriptional regulatory protein FXN63_17255</fullName>
    </recommendedName>
</protein>
<dbReference type="Gene3D" id="1.10.10.200">
    <property type="match status" value="1"/>
</dbReference>
<feature type="domain" description="TACO1/YebC-like N-terminal" evidence="9">
    <location>
        <begin position="5"/>
        <end position="75"/>
    </location>
</feature>
<dbReference type="GO" id="GO:0003677">
    <property type="term" value="F:DNA binding"/>
    <property type="evidence" value="ECO:0007669"/>
    <property type="project" value="UniProtKB-UniRule"/>
</dbReference>
<organism evidence="10 11">
    <name type="scientific">Pigmentiphaga aceris</name>
    <dbReference type="NCBI Taxonomy" id="1940612"/>
    <lineage>
        <taxon>Bacteria</taxon>
        <taxon>Pseudomonadati</taxon>
        <taxon>Pseudomonadota</taxon>
        <taxon>Betaproteobacteria</taxon>
        <taxon>Burkholderiales</taxon>
        <taxon>Alcaligenaceae</taxon>
        <taxon>Pigmentiphaga</taxon>
    </lineage>
</organism>
<dbReference type="SUPFAM" id="SSF75625">
    <property type="entry name" value="YebC-like"/>
    <property type="match status" value="1"/>
</dbReference>
<dbReference type="GO" id="GO:0006355">
    <property type="term" value="P:regulation of DNA-templated transcription"/>
    <property type="evidence" value="ECO:0007669"/>
    <property type="project" value="UniProtKB-UniRule"/>
</dbReference>
<dbReference type="InterPro" id="IPR002876">
    <property type="entry name" value="Transcrip_reg_TACO1-like"/>
</dbReference>
<feature type="region of interest" description="Disordered" evidence="7">
    <location>
        <begin position="1"/>
        <end position="21"/>
    </location>
</feature>
<dbReference type="NCBIfam" id="NF001030">
    <property type="entry name" value="PRK00110.1"/>
    <property type="match status" value="1"/>
</dbReference>
<dbReference type="InterPro" id="IPR048300">
    <property type="entry name" value="TACO1_YebC-like_2nd/3rd_dom"/>
</dbReference>
<keyword evidence="5 6" id="KW-0804">Transcription</keyword>
<evidence type="ECO:0000256" key="1">
    <source>
        <dbReference type="ARBA" id="ARBA00008724"/>
    </source>
</evidence>
<evidence type="ECO:0000256" key="5">
    <source>
        <dbReference type="ARBA" id="ARBA00023163"/>
    </source>
</evidence>
<dbReference type="RefSeq" id="WP_148816443.1">
    <property type="nucleotide sequence ID" value="NZ_CP043046.1"/>
</dbReference>
<evidence type="ECO:0000256" key="4">
    <source>
        <dbReference type="ARBA" id="ARBA00023125"/>
    </source>
</evidence>
<evidence type="ECO:0000313" key="10">
    <source>
        <dbReference type="EMBL" id="QEI07396.1"/>
    </source>
</evidence>
<keyword evidence="4 6" id="KW-0238">DNA-binding</keyword>
<dbReference type="HAMAP" id="MF_00693">
    <property type="entry name" value="Transcrip_reg_TACO1"/>
    <property type="match status" value="1"/>
</dbReference>
<dbReference type="NCBIfam" id="TIGR01033">
    <property type="entry name" value="YebC/PmpR family DNA-binding transcriptional regulator"/>
    <property type="match status" value="1"/>
</dbReference>
<dbReference type="Pfam" id="PF01709">
    <property type="entry name" value="Transcrip_reg"/>
    <property type="match status" value="1"/>
</dbReference>
<dbReference type="Gene3D" id="3.30.70.980">
    <property type="match status" value="2"/>
</dbReference>
<keyword evidence="3 6" id="KW-0805">Transcription regulation</keyword>
<comment type="similarity">
    <text evidence="1 6">Belongs to the TACO1 family.</text>
</comment>
<feature type="domain" description="TACO1/YebC-like second and third" evidence="8">
    <location>
        <begin position="82"/>
        <end position="236"/>
    </location>
</feature>
<evidence type="ECO:0000259" key="8">
    <source>
        <dbReference type="Pfam" id="PF01709"/>
    </source>
</evidence>
<dbReference type="AlphaFoldDB" id="A0A5C0B0B4"/>
<dbReference type="InterPro" id="IPR029072">
    <property type="entry name" value="YebC-like"/>
</dbReference>
<evidence type="ECO:0000256" key="2">
    <source>
        <dbReference type="ARBA" id="ARBA00022490"/>
    </source>
</evidence>
<accession>A0A5C0B0B4</accession>
<name>A0A5C0B0B4_9BURK</name>
<evidence type="ECO:0000259" key="9">
    <source>
        <dbReference type="Pfam" id="PF20772"/>
    </source>
</evidence>
<dbReference type="NCBIfam" id="NF009044">
    <property type="entry name" value="PRK12378.1"/>
    <property type="match status" value="1"/>
</dbReference>
<evidence type="ECO:0000256" key="3">
    <source>
        <dbReference type="ARBA" id="ARBA00023015"/>
    </source>
</evidence>
<dbReference type="Proteomes" id="UP000325161">
    <property type="component" value="Chromosome"/>
</dbReference>
<gene>
    <name evidence="10" type="ORF">FXN63_17255</name>
</gene>
<sequence length="242" mass="26256">MAGHSKWANIQHRKGRQDAKRGKLWTKIIREVTVAARAGGADPDVNPRLRLAWDKATDANMPKDNIQRAIQRGAGGVDGENYEEIRYEGYGIGGAAVIVDTMTDNRTRTVAEVRHAFAKNGGNLGQEGSVAFMFQHCGQFLFAPGTPEDRVMEIALEAGAEDVLTDDEGLIEVITAPNDYAAVKKAFDAAGLKADVDGIVMKALNETELAGDDAVRMQKLLDALESLDDVQEVFTTVVLDEQ</sequence>
<keyword evidence="2 6" id="KW-0963">Cytoplasm</keyword>
<dbReference type="GO" id="GO:0005829">
    <property type="term" value="C:cytosol"/>
    <property type="evidence" value="ECO:0007669"/>
    <property type="project" value="TreeGrafter"/>
</dbReference>
<dbReference type="PANTHER" id="PTHR12532:SF6">
    <property type="entry name" value="TRANSCRIPTIONAL REGULATORY PROTEIN YEBC-RELATED"/>
    <property type="match status" value="1"/>
</dbReference>
<evidence type="ECO:0000256" key="7">
    <source>
        <dbReference type="SAM" id="MobiDB-lite"/>
    </source>
</evidence>
<comment type="subcellular location">
    <subcellularLocation>
        <location evidence="6">Cytoplasm</location>
    </subcellularLocation>
</comment>
<dbReference type="PANTHER" id="PTHR12532">
    <property type="entry name" value="TRANSLATIONAL ACTIVATOR OF CYTOCHROME C OXIDASE 1"/>
    <property type="match status" value="1"/>
</dbReference>
<dbReference type="EMBL" id="CP043046">
    <property type="protein sequence ID" value="QEI07396.1"/>
    <property type="molecule type" value="Genomic_DNA"/>
</dbReference>
<dbReference type="Pfam" id="PF20772">
    <property type="entry name" value="TACO1_YebC_N"/>
    <property type="match status" value="1"/>
</dbReference>
<dbReference type="InterPro" id="IPR049083">
    <property type="entry name" value="TACO1_YebC_N"/>
</dbReference>
<dbReference type="InterPro" id="IPR017856">
    <property type="entry name" value="Integrase-like_N"/>
</dbReference>
<dbReference type="OrthoDB" id="9781053at2"/>
<reference evidence="10 11" key="1">
    <citation type="submission" date="2019-08" db="EMBL/GenBank/DDBJ databases">
        <title>Amphibian skin-associated Pigmentiphaga: genome sequence and occurrence across geography and hosts.</title>
        <authorList>
            <person name="Bletz M.C."/>
            <person name="Bunk B."/>
            <person name="Sproeer C."/>
            <person name="Biwer P."/>
            <person name="Reiter S."/>
            <person name="Rabemananjara F.C.E."/>
            <person name="Schulz S."/>
            <person name="Overmann J."/>
            <person name="Vences M."/>
        </authorList>
    </citation>
    <scope>NUCLEOTIDE SEQUENCE [LARGE SCALE GENOMIC DNA]</scope>
    <source>
        <strain evidence="10 11">Mada1488</strain>
    </source>
</reference>
<proteinExistence type="inferred from homology"/>
<keyword evidence="11" id="KW-1185">Reference proteome</keyword>
<dbReference type="InterPro" id="IPR026564">
    <property type="entry name" value="Transcrip_reg_TACO1-like_dom3"/>
</dbReference>
<dbReference type="KEGG" id="pacr:FXN63_17255"/>
<evidence type="ECO:0000256" key="6">
    <source>
        <dbReference type="HAMAP-Rule" id="MF_00693"/>
    </source>
</evidence>